<comment type="caution">
    <text evidence="2">The sequence shown here is derived from an EMBL/GenBank/DDBJ whole genome shotgun (WGS) entry which is preliminary data.</text>
</comment>
<evidence type="ECO:0000313" key="3">
    <source>
        <dbReference type="Proteomes" id="UP001500751"/>
    </source>
</evidence>
<dbReference type="EMBL" id="BAAAQN010000060">
    <property type="protein sequence ID" value="GAA2054961.1"/>
    <property type="molecule type" value="Genomic_DNA"/>
</dbReference>
<reference evidence="2 3" key="1">
    <citation type="journal article" date="2019" name="Int. J. Syst. Evol. Microbiol.">
        <title>The Global Catalogue of Microorganisms (GCM) 10K type strain sequencing project: providing services to taxonomists for standard genome sequencing and annotation.</title>
        <authorList>
            <consortium name="The Broad Institute Genomics Platform"/>
            <consortium name="The Broad Institute Genome Sequencing Center for Infectious Disease"/>
            <person name="Wu L."/>
            <person name="Ma J."/>
        </authorList>
    </citation>
    <scope>NUCLEOTIDE SEQUENCE [LARGE SCALE GENOMIC DNA]</scope>
    <source>
        <strain evidence="2 3">JCM 16014</strain>
    </source>
</reference>
<protein>
    <submittedName>
        <fullName evidence="2">Uncharacterized protein</fullName>
    </submittedName>
</protein>
<dbReference type="Proteomes" id="UP001500751">
    <property type="component" value="Unassembled WGS sequence"/>
</dbReference>
<name>A0ABN2V922_9ACTN</name>
<evidence type="ECO:0000256" key="1">
    <source>
        <dbReference type="SAM" id="MobiDB-lite"/>
    </source>
</evidence>
<sequence length="98" mass="10617">MISRTWPRRPAASTGRAGRRPGLERFGLEPSGPEQFGAVRPGPEQFGLERSGPEQAGAVRSGLVWSGPVRSSHWLPSGGRRLTDIPNTASRTSSVFEY</sequence>
<proteinExistence type="predicted"/>
<accession>A0ABN2V922</accession>
<organism evidence="2 3">
    <name type="scientific">Catenulispora yoronensis</name>
    <dbReference type="NCBI Taxonomy" id="450799"/>
    <lineage>
        <taxon>Bacteria</taxon>
        <taxon>Bacillati</taxon>
        <taxon>Actinomycetota</taxon>
        <taxon>Actinomycetes</taxon>
        <taxon>Catenulisporales</taxon>
        <taxon>Catenulisporaceae</taxon>
        <taxon>Catenulispora</taxon>
    </lineage>
</organism>
<evidence type="ECO:0000313" key="2">
    <source>
        <dbReference type="EMBL" id="GAA2054961.1"/>
    </source>
</evidence>
<feature type="region of interest" description="Disordered" evidence="1">
    <location>
        <begin position="75"/>
        <end position="98"/>
    </location>
</feature>
<feature type="compositionally biased region" description="Polar residues" evidence="1">
    <location>
        <begin position="85"/>
        <end position="98"/>
    </location>
</feature>
<feature type="region of interest" description="Disordered" evidence="1">
    <location>
        <begin position="1"/>
        <end position="55"/>
    </location>
</feature>
<keyword evidence="3" id="KW-1185">Reference proteome</keyword>
<gene>
    <name evidence="2" type="ORF">GCM10009839_74230</name>
</gene>